<dbReference type="Proteomes" id="UP000019141">
    <property type="component" value="Unassembled WGS sequence"/>
</dbReference>
<accession>W4LS73</accession>
<proteinExistence type="predicted"/>
<protein>
    <recommendedName>
        <fullName evidence="1">VOC domain-containing protein</fullName>
    </recommendedName>
</protein>
<feature type="domain" description="VOC" evidence="1">
    <location>
        <begin position="7"/>
        <end position="137"/>
    </location>
</feature>
<keyword evidence="3" id="KW-1185">Reference proteome</keyword>
<reference evidence="2 3" key="1">
    <citation type="journal article" date="2014" name="Nature">
        <title>An environmental bacterial taxon with a large and distinct metabolic repertoire.</title>
        <authorList>
            <person name="Wilson M.C."/>
            <person name="Mori T."/>
            <person name="Ruckert C."/>
            <person name="Uria A.R."/>
            <person name="Helf M.J."/>
            <person name="Takada K."/>
            <person name="Gernert C."/>
            <person name="Steffens U.A."/>
            <person name="Heycke N."/>
            <person name="Schmitt S."/>
            <person name="Rinke C."/>
            <person name="Helfrich E.J."/>
            <person name="Brachmann A.O."/>
            <person name="Gurgui C."/>
            <person name="Wakimoto T."/>
            <person name="Kracht M."/>
            <person name="Crusemann M."/>
            <person name="Hentschel U."/>
            <person name="Abe I."/>
            <person name="Matsunaga S."/>
            <person name="Kalinowski J."/>
            <person name="Takeyama H."/>
            <person name="Piel J."/>
        </authorList>
    </citation>
    <scope>NUCLEOTIDE SEQUENCE [LARGE SCALE GENOMIC DNA]</scope>
    <source>
        <strain evidence="3">TSY1</strain>
    </source>
</reference>
<dbReference type="SUPFAM" id="SSF54593">
    <property type="entry name" value="Glyoxalase/Bleomycin resistance protein/Dihydroxybiphenyl dioxygenase"/>
    <property type="match status" value="1"/>
</dbReference>
<dbReference type="AlphaFoldDB" id="W4LS73"/>
<dbReference type="Pfam" id="PF00903">
    <property type="entry name" value="Glyoxalase"/>
    <property type="match status" value="1"/>
</dbReference>
<organism evidence="2 3">
    <name type="scientific">Entotheonella factor</name>
    <dbReference type="NCBI Taxonomy" id="1429438"/>
    <lineage>
        <taxon>Bacteria</taxon>
        <taxon>Pseudomonadati</taxon>
        <taxon>Nitrospinota/Tectimicrobiota group</taxon>
        <taxon>Candidatus Tectimicrobiota</taxon>
        <taxon>Candidatus Entotheonellia</taxon>
        <taxon>Candidatus Entotheonellales</taxon>
        <taxon>Candidatus Entotheonellaceae</taxon>
        <taxon>Candidatus Entotheonella</taxon>
    </lineage>
</organism>
<evidence type="ECO:0000313" key="2">
    <source>
        <dbReference type="EMBL" id="ETX00889.1"/>
    </source>
</evidence>
<comment type="caution">
    <text evidence="2">The sequence shown here is derived from an EMBL/GenBank/DDBJ whole genome shotgun (WGS) entry which is preliminary data.</text>
</comment>
<dbReference type="InterPro" id="IPR029068">
    <property type="entry name" value="Glyas_Bleomycin-R_OHBP_Dase"/>
</dbReference>
<dbReference type="InterPro" id="IPR050383">
    <property type="entry name" value="GlyoxalaseI/FosfomycinResist"/>
</dbReference>
<name>W4LS73_ENTF1</name>
<dbReference type="PATRIC" id="fig|1429438.4.peg.1966"/>
<dbReference type="PANTHER" id="PTHR21366">
    <property type="entry name" value="GLYOXALASE FAMILY PROTEIN"/>
    <property type="match status" value="1"/>
</dbReference>
<dbReference type="InterPro" id="IPR004360">
    <property type="entry name" value="Glyas_Fos-R_dOase_dom"/>
</dbReference>
<dbReference type="PANTHER" id="PTHR21366:SF22">
    <property type="entry name" value="VOC DOMAIN-CONTAINING PROTEIN"/>
    <property type="match status" value="1"/>
</dbReference>
<dbReference type="EMBL" id="AZHW01000295">
    <property type="protein sequence ID" value="ETX00889.1"/>
    <property type="molecule type" value="Genomic_DNA"/>
</dbReference>
<dbReference type="Gene3D" id="3.10.180.10">
    <property type="entry name" value="2,3-Dihydroxybiphenyl 1,2-Dioxygenase, domain 1"/>
    <property type="match status" value="1"/>
</dbReference>
<dbReference type="HOGENOM" id="CLU_046006_12_4_7"/>
<dbReference type="InterPro" id="IPR037523">
    <property type="entry name" value="VOC_core"/>
</dbReference>
<sequence length="149" mass="16484">MPIKVLELHHHGIRIGPSDDAVEQARHFYSGVLGLETDQGRPNIPGIPGFWMYVGNEQSSAQIHLMGAEGQSPMARSEKEDPTIPHVALAVEDIQEAKQTLDQEGVWYWQIKGLVGDNSDQVFVRDPFGNVIELHEIGTCRCNKAALDS</sequence>
<gene>
    <name evidence="2" type="ORF">ETSY1_09575</name>
</gene>
<evidence type="ECO:0000259" key="1">
    <source>
        <dbReference type="PROSITE" id="PS51819"/>
    </source>
</evidence>
<dbReference type="PROSITE" id="PS51819">
    <property type="entry name" value="VOC"/>
    <property type="match status" value="1"/>
</dbReference>
<evidence type="ECO:0000313" key="3">
    <source>
        <dbReference type="Proteomes" id="UP000019141"/>
    </source>
</evidence>